<accession>A0AAW1H8G5</accession>
<proteinExistence type="predicted"/>
<comment type="caution">
    <text evidence="1">The sequence shown here is derived from an EMBL/GenBank/DDBJ whole genome shotgun (WGS) entry which is preliminary data.</text>
</comment>
<gene>
    <name evidence="1" type="ORF">RND81_12G093900</name>
</gene>
<protein>
    <submittedName>
        <fullName evidence="1">Uncharacterized protein</fullName>
    </submittedName>
</protein>
<dbReference type="InterPro" id="IPR053085">
    <property type="entry name" value="Jasmonate-induced_protein"/>
</dbReference>
<evidence type="ECO:0000313" key="2">
    <source>
        <dbReference type="Proteomes" id="UP001443914"/>
    </source>
</evidence>
<dbReference type="AlphaFoldDB" id="A0AAW1H8G5"/>
<evidence type="ECO:0000313" key="1">
    <source>
        <dbReference type="EMBL" id="KAK9672336.1"/>
    </source>
</evidence>
<dbReference type="EMBL" id="JBDFQZ010000012">
    <property type="protein sequence ID" value="KAK9672336.1"/>
    <property type="molecule type" value="Genomic_DNA"/>
</dbReference>
<keyword evidence="2" id="KW-1185">Reference proteome</keyword>
<organism evidence="1 2">
    <name type="scientific">Saponaria officinalis</name>
    <name type="common">Common soapwort</name>
    <name type="synonym">Lychnis saponaria</name>
    <dbReference type="NCBI Taxonomy" id="3572"/>
    <lineage>
        <taxon>Eukaryota</taxon>
        <taxon>Viridiplantae</taxon>
        <taxon>Streptophyta</taxon>
        <taxon>Embryophyta</taxon>
        <taxon>Tracheophyta</taxon>
        <taxon>Spermatophyta</taxon>
        <taxon>Magnoliopsida</taxon>
        <taxon>eudicotyledons</taxon>
        <taxon>Gunneridae</taxon>
        <taxon>Pentapetalae</taxon>
        <taxon>Caryophyllales</taxon>
        <taxon>Caryophyllaceae</taxon>
        <taxon>Caryophylleae</taxon>
        <taxon>Saponaria</taxon>
    </lineage>
</organism>
<reference evidence="1" key="1">
    <citation type="submission" date="2024-03" db="EMBL/GenBank/DDBJ databases">
        <title>WGS assembly of Saponaria officinalis var. Norfolk2.</title>
        <authorList>
            <person name="Jenkins J."/>
            <person name="Shu S."/>
            <person name="Grimwood J."/>
            <person name="Barry K."/>
            <person name="Goodstein D."/>
            <person name="Schmutz J."/>
            <person name="Leebens-Mack J."/>
            <person name="Osbourn A."/>
        </authorList>
    </citation>
    <scope>NUCLEOTIDE SEQUENCE [LARGE SCALE GENOMIC DNA]</scope>
    <source>
        <strain evidence="1">JIC</strain>
    </source>
</reference>
<name>A0AAW1H8G5_SAPOF</name>
<dbReference type="PANTHER" id="PTHR36482:SF6">
    <property type="entry name" value="JASMONATE-INDUCED PROTEIN HOMOLOG"/>
    <property type="match status" value="1"/>
</dbReference>
<sequence length="199" mass="21582">MEGVISNKYYYTCGSILLMTVLTSSKQEMASLKVQKASSSEKNLFQPQYGVELTMTNQTLSDLTLDRCYTWSGTPTDPGFPGSIPADGSATFTYLRGVDDGSIAAVVYTGANESGTYAYVLAWDAPTDNTPTPNKVHVKCGPKSVIDSYTFDEIREYLNVSGQNSRARDILLRIIASADINDSNPNIATVGANFGVMRE</sequence>
<dbReference type="PANTHER" id="PTHR36482">
    <property type="entry name" value="OSJNBA0024J22.15 PROTEIN"/>
    <property type="match status" value="1"/>
</dbReference>
<dbReference type="Proteomes" id="UP001443914">
    <property type="component" value="Unassembled WGS sequence"/>
</dbReference>